<comment type="caution">
    <text evidence="1">The sequence shown here is derived from an EMBL/GenBank/DDBJ whole genome shotgun (WGS) entry which is preliminary data.</text>
</comment>
<dbReference type="AlphaFoldDB" id="A0A7U7GBU5"/>
<dbReference type="Proteomes" id="UP000019184">
    <property type="component" value="Unassembled WGS sequence"/>
</dbReference>
<accession>A0A7U7GBU5</accession>
<reference evidence="1 2" key="1">
    <citation type="journal article" date="2014" name="ISME J.">
        <title>Candidatus Competibacter-lineage genomes retrieved from metagenomes reveal functional metabolic diversity.</title>
        <authorList>
            <person name="McIlroy S.J."/>
            <person name="Albertsen M."/>
            <person name="Andresen E.K."/>
            <person name="Saunders A.M."/>
            <person name="Kristiansen R."/>
            <person name="Stokholm-Bjerregaard M."/>
            <person name="Nielsen K.L."/>
            <person name="Nielsen P.H."/>
        </authorList>
    </citation>
    <scope>NUCLEOTIDE SEQUENCE [LARGE SCALE GENOMIC DNA]</scope>
    <source>
        <strain evidence="1 2">Run_B_J11</strain>
    </source>
</reference>
<sequence>MKRTLGLEDWQRAWRRWSADESILLGNGFTELLAQSTHHQQAITRFEQIFVRPETLTECFEPPSIGFKPDEGMIDSVAATHGFNLSPVSVTPAGRIYRTKL</sequence>
<evidence type="ECO:0000313" key="2">
    <source>
        <dbReference type="Proteomes" id="UP000019184"/>
    </source>
</evidence>
<proteinExistence type="predicted"/>
<protein>
    <submittedName>
        <fullName evidence="1">Uncharacterized protein</fullName>
    </submittedName>
</protein>
<organism evidence="1 2">
    <name type="scientific">Candidatus Contendobacter odensis Run_B_J11</name>
    <dbReference type="NCBI Taxonomy" id="1400861"/>
    <lineage>
        <taxon>Bacteria</taxon>
        <taxon>Pseudomonadati</taxon>
        <taxon>Pseudomonadota</taxon>
        <taxon>Gammaproteobacteria</taxon>
        <taxon>Candidatus Competibacteraceae</taxon>
        <taxon>Candidatus Contendibacter</taxon>
    </lineage>
</organism>
<name>A0A7U7GBU5_9GAMM</name>
<evidence type="ECO:0000313" key="1">
    <source>
        <dbReference type="EMBL" id="CDH45277.1"/>
    </source>
</evidence>
<gene>
    <name evidence="1" type="ORF">BN874_220047</name>
</gene>
<keyword evidence="2" id="KW-1185">Reference proteome</keyword>
<dbReference type="EMBL" id="CBTK010000135">
    <property type="protein sequence ID" value="CDH45277.1"/>
    <property type="molecule type" value="Genomic_DNA"/>
</dbReference>